<gene>
    <name evidence="11" type="primary">srpA</name>
    <name evidence="11" type="ORF">BN1080_03190</name>
</gene>
<organism evidence="11 12">
    <name type="scientific">Planococcus massiliensis</name>
    <dbReference type="NCBI Taxonomy" id="1499687"/>
    <lineage>
        <taxon>Bacteria</taxon>
        <taxon>Bacillati</taxon>
        <taxon>Bacillota</taxon>
        <taxon>Bacilli</taxon>
        <taxon>Bacillales</taxon>
        <taxon>Caryophanaceae</taxon>
        <taxon>Planococcus</taxon>
    </lineage>
</organism>
<dbReference type="STRING" id="1499687.BN1080_03190"/>
<dbReference type="Proteomes" id="UP000043699">
    <property type="component" value="Unassembled WGS sequence"/>
</dbReference>
<comment type="similarity">
    <text evidence="1 7">Belongs to the catalase family.</text>
</comment>
<dbReference type="PANTHER" id="PTHR11465:SF9">
    <property type="entry name" value="CATALASE"/>
    <property type="match status" value="1"/>
</dbReference>
<dbReference type="SUPFAM" id="SSF56634">
    <property type="entry name" value="Heme-dependent catalase-like"/>
    <property type="match status" value="1"/>
</dbReference>
<dbReference type="InterPro" id="IPR018028">
    <property type="entry name" value="Catalase"/>
</dbReference>
<proteinExistence type="inferred from homology"/>
<dbReference type="PRINTS" id="PR00067">
    <property type="entry name" value="CATALASE"/>
</dbReference>
<evidence type="ECO:0000256" key="9">
    <source>
        <dbReference type="PIRSR" id="PIRSR000296-2"/>
    </source>
</evidence>
<evidence type="ECO:0000256" key="3">
    <source>
        <dbReference type="ARBA" id="ARBA00022617"/>
    </source>
</evidence>
<dbReference type="RefSeq" id="WP_052653465.1">
    <property type="nucleotide sequence ID" value="NZ_CCXS01000001.1"/>
</dbReference>
<dbReference type="PANTHER" id="PTHR11465">
    <property type="entry name" value="CATALASE"/>
    <property type="match status" value="1"/>
</dbReference>
<dbReference type="Gene3D" id="1.20.1280.120">
    <property type="match status" value="1"/>
</dbReference>
<evidence type="ECO:0000256" key="1">
    <source>
        <dbReference type="ARBA" id="ARBA00005329"/>
    </source>
</evidence>
<keyword evidence="4 7" id="KW-0479">Metal-binding</keyword>
<keyword evidence="5 7" id="KW-0560">Oxidoreductase</keyword>
<dbReference type="GO" id="GO:0005737">
    <property type="term" value="C:cytoplasm"/>
    <property type="evidence" value="ECO:0007669"/>
    <property type="project" value="TreeGrafter"/>
</dbReference>
<dbReference type="EC" id="1.11.1.-" evidence="7"/>
<dbReference type="OrthoDB" id="255727at2"/>
<accession>A0A098EQV4</accession>
<comment type="function">
    <text evidence="7">Has an organic peroxide-dependent peroxidase activity.</text>
</comment>
<dbReference type="PIRSF" id="PIRSF000296">
    <property type="entry name" value="SrpA"/>
    <property type="match status" value="1"/>
</dbReference>
<comment type="cofactor">
    <cofactor evidence="7">
        <name>heme</name>
        <dbReference type="ChEBI" id="CHEBI:30413"/>
    </cofactor>
</comment>
<evidence type="ECO:0000256" key="7">
    <source>
        <dbReference type="PIRNR" id="PIRNR000296"/>
    </source>
</evidence>
<dbReference type="GO" id="GO:0020037">
    <property type="term" value="F:heme binding"/>
    <property type="evidence" value="ECO:0007669"/>
    <property type="project" value="InterPro"/>
</dbReference>
<keyword evidence="2 7" id="KW-0575">Peroxidase</keyword>
<sequence length="305" mass="34377">MEKSELAEVAVNRIERVFGEYPLYRRAHARGVIYKAKFTANGNAEGLTIAPHLQKGETEAFVRFSHSSPNPEWTDVMSPVKGMAVQFKLPNGKVTNIVGVNAPIFFARTPAAFTEMLGVVNSFKDGKPPLRELAELLIRYPESRAAVKILKKMHAPVSFATGIYHSMHAFYFLDQEGKRTPIKYEWIPDAGIETLDAKDLAEIPAGYYEQEIEKRVKAGTANFQLAIVLGKADDPTDDPTVEWPRERQRIIVGRLKIEELAEQTDGMKFDPTEMSDGILCSEDPILHFRKDAYSISHERRIAEKK</sequence>
<keyword evidence="12" id="KW-1185">Reference proteome</keyword>
<keyword evidence="3 7" id="KW-0349">Heme</keyword>
<dbReference type="GO" id="GO:0004096">
    <property type="term" value="F:catalase activity"/>
    <property type="evidence" value="ECO:0007669"/>
    <property type="project" value="InterPro"/>
</dbReference>
<feature type="domain" description="Catalase core" evidence="10">
    <location>
        <begin position="2"/>
        <end position="305"/>
    </location>
</feature>
<name>A0A098EQV4_9BACL</name>
<reference evidence="11 12" key="1">
    <citation type="submission" date="2014-09" db="EMBL/GenBank/DDBJ databases">
        <authorList>
            <person name="Urmite Genomes Urmite Genomes"/>
        </authorList>
    </citation>
    <scope>NUCLEOTIDE SEQUENCE [LARGE SCALE GENOMIC DNA]</scope>
    <source>
        <strain evidence="11 12">ES2</strain>
    </source>
</reference>
<dbReference type="GO" id="GO:0042542">
    <property type="term" value="P:response to hydrogen peroxide"/>
    <property type="evidence" value="ECO:0007669"/>
    <property type="project" value="TreeGrafter"/>
</dbReference>
<evidence type="ECO:0000313" key="12">
    <source>
        <dbReference type="Proteomes" id="UP000043699"/>
    </source>
</evidence>
<feature type="active site" evidence="8">
    <location>
        <position position="28"/>
    </location>
</feature>
<dbReference type="EMBL" id="CCXS01000001">
    <property type="protein sequence ID" value="CEG24170.1"/>
    <property type="molecule type" value="Genomic_DNA"/>
</dbReference>
<evidence type="ECO:0000256" key="8">
    <source>
        <dbReference type="PIRSR" id="PIRSR000296-1"/>
    </source>
</evidence>
<evidence type="ECO:0000259" key="10">
    <source>
        <dbReference type="SMART" id="SM01060"/>
    </source>
</evidence>
<dbReference type="GO" id="GO:0042744">
    <property type="term" value="P:hydrogen peroxide catabolic process"/>
    <property type="evidence" value="ECO:0007669"/>
    <property type="project" value="TreeGrafter"/>
</dbReference>
<dbReference type="AlphaFoldDB" id="A0A098EQV4"/>
<dbReference type="InterPro" id="IPR024168">
    <property type="entry name" value="Catalase_SrpA-type_pred"/>
</dbReference>
<dbReference type="SMART" id="SM01060">
    <property type="entry name" value="Catalase"/>
    <property type="match status" value="1"/>
</dbReference>
<evidence type="ECO:0000256" key="4">
    <source>
        <dbReference type="ARBA" id="ARBA00022723"/>
    </source>
</evidence>
<dbReference type="GO" id="GO:0046872">
    <property type="term" value="F:metal ion binding"/>
    <property type="evidence" value="ECO:0007669"/>
    <property type="project" value="UniProtKB-KW"/>
</dbReference>
<dbReference type="Pfam" id="PF00199">
    <property type="entry name" value="Catalase"/>
    <property type="match status" value="1"/>
</dbReference>
<evidence type="ECO:0000256" key="6">
    <source>
        <dbReference type="ARBA" id="ARBA00023004"/>
    </source>
</evidence>
<evidence type="ECO:0000256" key="5">
    <source>
        <dbReference type="ARBA" id="ARBA00023002"/>
    </source>
</evidence>
<feature type="binding site" description="axial binding residue" evidence="9">
    <location>
        <position position="293"/>
    </location>
    <ligand>
        <name>heme</name>
        <dbReference type="ChEBI" id="CHEBI:30413"/>
    </ligand>
    <ligandPart>
        <name>Fe</name>
        <dbReference type="ChEBI" id="CHEBI:18248"/>
    </ligandPart>
</feature>
<evidence type="ECO:0000256" key="2">
    <source>
        <dbReference type="ARBA" id="ARBA00022559"/>
    </source>
</evidence>
<evidence type="ECO:0000313" key="11">
    <source>
        <dbReference type="EMBL" id="CEG24170.1"/>
    </source>
</evidence>
<dbReference type="Gene3D" id="2.40.180.10">
    <property type="entry name" value="Catalase core domain"/>
    <property type="match status" value="1"/>
</dbReference>
<dbReference type="PROSITE" id="PS51402">
    <property type="entry name" value="CATALASE_3"/>
    <property type="match status" value="1"/>
</dbReference>
<dbReference type="InterPro" id="IPR020835">
    <property type="entry name" value="Catalase_sf"/>
</dbReference>
<keyword evidence="6 7" id="KW-0408">Iron</keyword>
<dbReference type="InterPro" id="IPR011614">
    <property type="entry name" value="Catalase_core"/>
</dbReference>
<protein>
    <recommendedName>
        <fullName evidence="7">Catalase-related peroxidase</fullName>
        <ecNumber evidence="7">1.11.1.-</ecNumber>
    </recommendedName>
</protein>